<dbReference type="InterPro" id="IPR006683">
    <property type="entry name" value="Thioestr_dom"/>
</dbReference>
<dbReference type="AlphaFoldDB" id="A0A9W8H9U5"/>
<proteinExistence type="predicted"/>
<name>A0A9W8H9U5_9FUNG</name>
<dbReference type="Gene3D" id="3.10.129.10">
    <property type="entry name" value="Hotdog Thioesterase"/>
    <property type="match status" value="1"/>
</dbReference>
<dbReference type="InterPro" id="IPR029069">
    <property type="entry name" value="HotDog_dom_sf"/>
</dbReference>
<gene>
    <name evidence="2" type="ORF">H4R18_005057</name>
</gene>
<evidence type="ECO:0000313" key="3">
    <source>
        <dbReference type="Proteomes" id="UP001140217"/>
    </source>
</evidence>
<dbReference type="CDD" id="cd03443">
    <property type="entry name" value="PaaI_thioesterase"/>
    <property type="match status" value="1"/>
</dbReference>
<feature type="domain" description="Thioesterase" evidence="1">
    <location>
        <begin position="193"/>
        <end position="267"/>
    </location>
</feature>
<dbReference type="SUPFAM" id="SSF54637">
    <property type="entry name" value="Thioesterase/thiol ester dehydrase-isomerase"/>
    <property type="match status" value="1"/>
</dbReference>
<keyword evidence="3" id="KW-1185">Reference proteome</keyword>
<dbReference type="Proteomes" id="UP001140217">
    <property type="component" value="Unassembled WGS sequence"/>
</dbReference>
<dbReference type="PANTHER" id="PTHR47260:SF1">
    <property type="entry name" value="UPF0644 PROTEIN PB2B4.06"/>
    <property type="match status" value="1"/>
</dbReference>
<reference evidence="2" key="1">
    <citation type="submission" date="2022-07" db="EMBL/GenBank/DDBJ databases">
        <title>Phylogenomic reconstructions and comparative analyses of Kickxellomycotina fungi.</title>
        <authorList>
            <person name="Reynolds N.K."/>
            <person name="Stajich J.E."/>
            <person name="Barry K."/>
            <person name="Grigoriev I.V."/>
            <person name="Crous P."/>
            <person name="Smith M.E."/>
        </authorList>
    </citation>
    <scope>NUCLEOTIDE SEQUENCE</scope>
    <source>
        <strain evidence="2">NBRC 105414</strain>
    </source>
</reference>
<protein>
    <recommendedName>
        <fullName evidence="1">Thioesterase domain-containing protein</fullName>
    </recommendedName>
</protein>
<sequence length="302" mass="32298">MLCLARRAPLLRTAAPRPPTHARSYAIPGRTHAKSTSASAHLGIAAPHSHSFTRPMLATWAACCILFGASLGAIGTAKGWIRLGAAPQRIALAAAEADSDGDDEARALKLEEAATAALLETSAARECLASPDEWKRVPYFWPPVKRGAKAPFVPGAMLGPGGLRVEPVAFMHRDRKRFVVVAHTGERLCGHPGIVHGGVQATLFDEITARPAFRNLPRNIALTASLKINYRQPVPAGTPLVFRTELTAMDGRKATVVARLEDDRGTLLSDAEALYVSPKSDGILPDRSAMVAQFESTYPGNF</sequence>
<dbReference type="Pfam" id="PF03061">
    <property type="entry name" value="4HBT"/>
    <property type="match status" value="1"/>
</dbReference>
<evidence type="ECO:0000313" key="2">
    <source>
        <dbReference type="EMBL" id="KAJ2777619.1"/>
    </source>
</evidence>
<evidence type="ECO:0000259" key="1">
    <source>
        <dbReference type="Pfam" id="PF03061"/>
    </source>
</evidence>
<accession>A0A9W8H9U5</accession>
<dbReference type="EMBL" id="JANBUL010000279">
    <property type="protein sequence ID" value="KAJ2777619.1"/>
    <property type="molecule type" value="Genomic_DNA"/>
</dbReference>
<dbReference type="PANTHER" id="PTHR47260">
    <property type="entry name" value="UPF0644 PROTEIN PB2B4.06"/>
    <property type="match status" value="1"/>
</dbReference>
<organism evidence="2 3">
    <name type="scientific">Coemansia javaensis</name>
    <dbReference type="NCBI Taxonomy" id="2761396"/>
    <lineage>
        <taxon>Eukaryota</taxon>
        <taxon>Fungi</taxon>
        <taxon>Fungi incertae sedis</taxon>
        <taxon>Zoopagomycota</taxon>
        <taxon>Kickxellomycotina</taxon>
        <taxon>Kickxellomycetes</taxon>
        <taxon>Kickxellales</taxon>
        <taxon>Kickxellaceae</taxon>
        <taxon>Coemansia</taxon>
    </lineage>
</organism>
<comment type="caution">
    <text evidence="2">The sequence shown here is derived from an EMBL/GenBank/DDBJ whole genome shotgun (WGS) entry which is preliminary data.</text>
</comment>
<dbReference type="InterPro" id="IPR052061">
    <property type="entry name" value="PTE-AB_protein"/>
</dbReference>
<dbReference type="OrthoDB" id="506431at2759"/>